<keyword evidence="3" id="KW-1185">Reference proteome</keyword>
<protein>
    <recommendedName>
        <fullName evidence="1">DUF6538 domain-containing protein</fullName>
    </recommendedName>
</protein>
<gene>
    <name evidence="2" type="ORF">SAMN02745161_0352</name>
</gene>
<dbReference type="InterPro" id="IPR046668">
    <property type="entry name" value="DUF6538"/>
</dbReference>
<evidence type="ECO:0000259" key="1">
    <source>
        <dbReference type="Pfam" id="PF20172"/>
    </source>
</evidence>
<reference evidence="3" key="1">
    <citation type="submission" date="2016-11" db="EMBL/GenBank/DDBJ databases">
        <authorList>
            <person name="Varghese N."/>
            <person name="Submissions S."/>
        </authorList>
    </citation>
    <scope>NUCLEOTIDE SEQUENCE [LARGE SCALE GENOMIC DNA]</scope>
    <source>
        <strain evidence="3">DSM 17456</strain>
    </source>
</reference>
<feature type="domain" description="DUF6538" evidence="1">
    <location>
        <begin position="4"/>
        <end position="63"/>
    </location>
</feature>
<accession>A0A1N6DP29</accession>
<dbReference type="Pfam" id="PF20172">
    <property type="entry name" value="DUF6538"/>
    <property type="match status" value="1"/>
</dbReference>
<name>A0A1N6DP29_9BACT</name>
<dbReference type="Proteomes" id="UP000184694">
    <property type="component" value="Unassembled WGS sequence"/>
</dbReference>
<evidence type="ECO:0000313" key="3">
    <source>
        <dbReference type="Proteomes" id="UP000184694"/>
    </source>
</evidence>
<dbReference type="AlphaFoldDB" id="A0A1N6DP29"/>
<dbReference type="RefSeq" id="WP_074215240.1">
    <property type="nucleotide sequence ID" value="NZ_FSRG01000003.1"/>
</dbReference>
<dbReference type="EMBL" id="FSRG01000003">
    <property type="protein sequence ID" value="SIN72434.1"/>
    <property type="molecule type" value="Genomic_DNA"/>
</dbReference>
<evidence type="ECO:0000313" key="2">
    <source>
        <dbReference type="EMBL" id="SIN72434.1"/>
    </source>
</evidence>
<organism evidence="2 3">
    <name type="scientific">Halodesulfovibrio marinisediminis DSM 17456</name>
    <dbReference type="NCBI Taxonomy" id="1121457"/>
    <lineage>
        <taxon>Bacteria</taxon>
        <taxon>Pseudomonadati</taxon>
        <taxon>Thermodesulfobacteriota</taxon>
        <taxon>Desulfovibrionia</taxon>
        <taxon>Desulfovibrionales</taxon>
        <taxon>Desulfovibrionaceae</taxon>
        <taxon>Halodesulfovibrio</taxon>
    </lineage>
</organism>
<sequence length="142" mass="16171">MANYLFQTASAHCFRRIIPLDLRPVLGIRKLRYSLGTLKKREAQRTSKKLASATPFLFDRIRTTEMSKLTPEQLNYVVHKYIKNWIKTDTEEAPKSSIDVRNDMLKHYALTKGKLVTTTEGVEIRNASPSGRASRPNATCST</sequence>
<proteinExistence type="predicted"/>